<accession>A0ABD3M977</accession>
<dbReference type="InterPro" id="IPR035680">
    <property type="entry name" value="Clx_II_MBL"/>
</dbReference>
<dbReference type="Proteomes" id="UP001530293">
    <property type="component" value="Unassembled WGS sequence"/>
</dbReference>
<keyword evidence="6" id="KW-0479">Metal-binding</keyword>
<evidence type="ECO:0000256" key="5">
    <source>
        <dbReference type="ARBA" id="ARBA00011917"/>
    </source>
</evidence>
<comment type="caution">
    <text evidence="12">The sequence shown here is derived from an EMBL/GenBank/DDBJ whole genome shotgun (WGS) entry which is preliminary data.</text>
</comment>
<comment type="similarity">
    <text evidence="4">Belongs to the metallo-beta-lactamase superfamily. Glyoxalase II family.</text>
</comment>
<comment type="cofactor">
    <cofactor evidence="2">
        <name>Zn(2+)</name>
        <dbReference type="ChEBI" id="CHEBI:29105"/>
    </cofactor>
</comment>
<dbReference type="Pfam" id="PF00753">
    <property type="entry name" value="Lactamase_B"/>
    <property type="match status" value="1"/>
</dbReference>
<evidence type="ECO:0000256" key="3">
    <source>
        <dbReference type="ARBA" id="ARBA00004963"/>
    </source>
</evidence>
<evidence type="ECO:0000313" key="12">
    <source>
        <dbReference type="EMBL" id="KAL3760152.1"/>
    </source>
</evidence>
<dbReference type="InterPro" id="IPR001018">
    <property type="entry name" value="Beta-lactamase_class-B_CS"/>
</dbReference>
<organism evidence="12 13">
    <name type="scientific">Discostella pseudostelligera</name>
    <dbReference type="NCBI Taxonomy" id="259834"/>
    <lineage>
        <taxon>Eukaryota</taxon>
        <taxon>Sar</taxon>
        <taxon>Stramenopiles</taxon>
        <taxon>Ochrophyta</taxon>
        <taxon>Bacillariophyta</taxon>
        <taxon>Coscinodiscophyceae</taxon>
        <taxon>Thalassiosirophycidae</taxon>
        <taxon>Stephanodiscales</taxon>
        <taxon>Stephanodiscaceae</taxon>
        <taxon>Discostella</taxon>
    </lineage>
</organism>
<evidence type="ECO:0000256" key="6">
    <source>
        <dbReference type="ARBA" id="ARBA00022723"/>
    </source>
</evidence>
<dbReference type="InterPro" id="IPR036866">
    <property type="entry name" value="RibonucZ/Hydroxyglut_hydro"/>
</dbReference>
<dbReference type="EMBL" id="JALLBG020000192">
    <property type="protein sequence ID" value="KAL3760152.1"/>
    <property type="molecule type" value="Genomic_DNA"/>
</dbReference>
<evidence type="ECO:0000259" key="11">
    <source>
        <dbReference type="SMART" id="SM00849"/>
    </source>
</evidence>
<sequence>MQRLLLMATVGLIRSVSSFTSSLYAAKSLLAFASSSLVTSSSSPSRYYTFDGSCQPINSNSNNRLSRRSSSTSFSHGMMSKSAGSLEVVQFPCLGDNYGYLIHDPKTGQTAAVDTPCATSYKRELDKRGWKLTHILNTHHHSDHVGGNMALKSEGVKVFGPANDGNIPGIDVRLADNDTLSFSGANAVVMDVGGHTRGHIAYYFPEEKSAFVGDSLFALGCGRMFEGTPQQFWTSLQRLRNLPDDTSIYCAHEYTESNARFAMSVEPSNPNLVRRVEEIKAKRARGEPTVPSLLGEEKATNPFLRGDISSEIRNNVCASEGEDGASIFHKLRLRKDNFRG</sequence>
<dbReference type="PANTHER" id="PTHR43705">
    <property type="entry name" value="HYDROXYACYLGLUTATHIONE HYDROLASE"/>
    <property type="match status" value="1"/>
</dbReference>
<comment type="pathway">
    <text evidence="3">Secondary metabolite metabolism; methylglyoxal degradation; (R)-lactate from methylglyoxal: step 2/2.</text>
</comment>
<evidence type="ECO:0000313" key="13">
    <source>
        <dbReference type="Proteomes" id="UP001530293"/>
    </source>
</evidence>
<dbReference type="EC" id="3.1.2.6" evidence="5"/>
<keyword evidence="10" id="KW-0732">Signal</keyword>
<feature type="signal peptide" evidence="10">
    <location>
        <begin position="1"/>
        <end position="18"/>
    </location>
</feature>
<evidence type="ECO:0000256" key="2">
    <source>
        <dbReference type="ARBA" id="ARBA00001947"/>
    </source>
</evidence>
<reference evidence="12 13" key="1">
    <citation type="submission" date="2024-10" db="EMBL/GenBank/DDBJ databases">
        <title>Updated reference genomes for cyclostephanoid diatoms.</title>
        <authorList>
            <person name="Roberts W.R."/>
            <person name="Alverson A.J."/>
        </authorList>
    </citation>
    <scope>NUCLEOTIDE SEQUENCE [LARGE SCALE GENOMIC DNA]</scope>
    <source>
        <strain evidence="12 13">AJA232-27</strain>
    </source>
</reference>
<evidence type="ECO:0000256" key="9">
    <source>
        <dbReference type="ARBA" id="ARBA00031044"/>
    </source>
</evidence>
<feature type="domain" description="Metallo-beta-lactamase" evidence="11">
    <location>
        <begin position="96"/>
        <end position="252"/>
    </location>
</feature>
<dbReference type="GO" id="GO:0046872">
    <property type="term" value="F:metal ion binding"/>
    <property type="evidence" value="ECO:0007669"/>
    <property type="project" value="UniProtKB-KW"/>
</dbReference>
<dbReference type="AlphaFoldDB" id="A0ABD3M977"/>
<dbReference type="PANTHER" id="PTHR43705:SF1">
    <property type="entry name" value="HYDROXYACYLGLUTATHIONE HYDROLASE GLOB"/>
    <property type="match status" value="1"/>
</dbReference>
<keyword evidence="7" id="KW-0378">Hydrolase</keyword>
<keyword evidence="13" id="KW-1185">Reference proteome</keyword>
<dbReference type="Pfam" id="PF16123">
    <property type="entry name" value="HAGH_C"/>
    <property type="match status" value="1"/>
</dbReference>
<evidence type="ECO:0000256" key="10">
    <source>
        <dbReference type="SAM" id="SignalP"/>
    </source>
</evidence>
<feature type="chain" id="PRO_5044787497" description="hydroxyacylglutathione hydrolase" evidence="10">
    <location>
        <begin position="19"/>
        <end position="340"/>
    </location>
</feature>
<dbReference type="InterPro" id="IPR032282">
    <property type="entry name" value="HAGH_C"/>
</dbReference>
<evidence type="ECO:0000256" key="1">
    <source>
        <dbReference type="ARBA" id="ARBA00001623"/>
    </source>
</evidence>
<dbReference type="GO" id="GO:0004416">
    <property type="term" value="F:hydroxyacylglutathione hydrolase activity"/>
    <property type="evidence" value="ECO:0007669"/>
    <property type="project" value="UniProtKB-EC"/>
</dbReference>
<dbReference type="PROSITE" id="PS00743">
    <property type="entry name" value="BETA_LACTAMASE_B_1"/>
    <property type="match status" value="1"/>
</dbReference>
<dbReference type="SUPFAM" id="SSF56281">
    <property type="entry name" value="Metallo-hydrolase/oxidoreductase"/>
    <property type="match status" value="1"/>
</dbReference>
<evidence type="ECO:0000256" key="4">
    <source>
        <dbReference type="ARBA" id="ARBA00006759"/>
    </source>
</evidence>
<dbReference type="HAMAP" id="MF_01374">
    <property type="entry name" value="Glyoxalase_2"/>
    <property type="match status" value="1"/>
</dbReference>
<dbReference type="InterPro" id="IPR017782">
    <property type="entry name" value="Hydroxyacylglutathione_Hdrlase"/>
</dbReference>
<dbReference type="InterPro" id="IPR050110">
    <property type="entry name" value="Glyoxalase_II_hydrolase"/>
</dbReference>
<dbReference type="Gene3D" id="3.60.15.10">
    <property type="entry name" value="Ribonuclease Z/Hydroxyacylglutathione hydrolase-like"/>
    <property type="match status" value="1"/>
</dbReference>
<dbReference type="CDD" id="cd07723">
    <property type="entry name" value="hydroxyacylglutathione_hydrolase_MBL-fold"/>
    <property type="match status" value="1"/>
</dbReference>
<dbReference type="InterPro" id="IPR001279">
    <property type="entry name" value="Metallo-B-lactamas"/>
</dbReference>
<keyword evidence="8" id="KW-0862">Zinc</keyword>
<evidence type="ECO:0000256" key="7">
    <source>
        <dbReference type="ARBA" id="ARBA00022801"/>
    </source>
</evidence>
<evidence type="ECO:0000256" key="8">
    <source>
        <dbReference type="ARBA" id="ARBA00022833"/>
    </source>
</evidence>
<dbReference type="NCBIfam" id="TIGR03413">
    <property type="entry name" value="GSH_gloB"/>
    <property type="match status" value="1"/>
</dbReference>
<proteinExistence type="inferred from homology"/>
<gene>
    <name evidence="12" type="ORF">ACHAWU_002223</name>
</gene>
<dbReference type="SMART" id="SM00849">
    <property type="entry name" value="Lactamase_B"/>
    <property type="match status" value="1"/>
</dbReference>
<protein>
    <recommendedName>
        <fullName evidence="5">hydroxyacylglutathione hydrolase</fullName>
        <ecNumber evidence="5">3.1.2.6</ecNumber>
    </recommendedName>
    <alternativeName>
        <fullName evidence="9">Glyoxalase II</fullName>
    </alternativeName>
</protein>
<comment type="catalytic activity">
    <reaction evidence="1">
        <text>an S-(2-hydroxyacyl)glutathione + H2O = a 2-hydroxy carboxylate + glutathione + H(+)</text>
        <dbReference type="Rhea" id="RHEA:21864"/>
        <dbReference type="ChEBI" id="CHEBI:15377"/>
        <dbReference type="ChEBI" id="CHEBI:15378"/>
        <dbReference type="ChEBI" id="CHEBI:57925"/>
        <dbReference type="ChEBI" id="CHEBI:58896"/>
        <dbReference type="ChEBI" id="CHEBI:71261"/>
        <dbReference type="EC" id="3.1.2.6"/>
    </reaction>
</comment>
<name>A0ABD3M977_9STRA</name>